<evidence type="ECO:0000313" key="3">
    <source>
        <dbReference type="Proteomes" id="UP000053820"/>
    </source>
</evidence>
<sequence length="345" mass="38494">MTCYHCKQVGHIASERQKCPDGNNPRVFAAHVIDESQEDDSYDRSSGHDESQVNPGPQDESVEGAVDDEGVTKSSHVEVELYLAEYEEDNSSEADSEVVYLCAMSSGTPSTQPGTNPMTSDLGATRESDKSSRPPWWTHDSDMGVTHFQGDCDICDQYREHRQGVRDEDELLLVFTELAPKHLLNEAYERRWSDAQMDIMTLCSPVNTLTVNRTAESVHRGLRDAALSLAVSATGMESTVRFLRELGDHIQSLQEHTQDEAANLQRNGEDLQVQRMTALLEGADTAQTLESPTVTRDEGVQTTAETSLESAPNRRWELCQMSPDGELPVSFEVRHLRAMHEEQPQ</sequence>
<feature type="compositionally biased region" description="Acidic residues" evidence="1">
    <location>
        <begin position="60"/>
        <end position="69"/>
    </location>
</feature>
<reference evidence="2 3" key="1">
    <citation type="submission" date="2014-04" db="EMBL/GenBank/DDBJ databases">
        <title>Evolutionary Origins and Diversification of the Mycorrhizal Mutualists.</title>
        <authorList>
            <consortium name="DOE Joint Genome Institute"/>
            <consortium name="Mycorrhizal Genomics Consortium"/>
            <person name="Kohler A."/>
            <person name="Kuo A."/>
            <person name="Nagy L.G."/>
            <person name="Floudas D."/>
            <person name="Copeland A."/>
            <person name="Barry K.W."/>
            <person name="Cichocki N."/>
            <person name="Veneault-Fourrey C."/>
            <person name="LaButti K."/>
            <person name="Lindquist E.A."/>
            <person name="Lipzen A."/>
            <person name="Lundell T."/>
            <person name="Morin E."/>
            <person name="Murat C."/>
            <person name="Riley R."/>
            <person name="Ohm R."/>
            <person name="Sun H."/>
            <person name="Tunlid A."/>
            <person name="Henrissat B."/>
            <person name="Grigoriev I.V."/>
            <person name="Hibbett D.S."/>
            <person name="Martin F."/>
        </authorList>
    </citation>
    <scope>NUCLEOTIDE SEQUENCE [LARGE SCALE GENOMIC DNA]</scope>
    <source>
        <strain evidence="2 3">MD-312</strain>
    </source>
</reference>
<feature type="region of interest" description="Disordered" evidence="1">
    <location>
        <begin position="32"/>
        <end position="73"/>
    </location>
</feature>
<feature type="compositionally biased region" description="Polar residues" evidence="1">
    <location>
        <begin position="106"/>
        <end position="119"/>
    </location>
</feature>
<dbReference type="AlphaFoldDB" id="A0A0C9V8B2"/>
<dbReference type="HOGENOM" id="CLU_804249_0_0_1"/>
<evidence type="ECO:0000313" key="2">
    <source>
        <dbReference type="EMBL" id="KIJ61924.1"/>
    </source>
</evidence>
<dbReference type="Proteomes" id="UP000053820">
    <property type="component" value="Unassembled WGS sequence"/>
</dbReference>
<feature type="compositionally biased region" description="Basic and acidic residues" evidence="1">
    <location>
        <begin position="42"/>
        <end position="51"/>
    </location>
</feature>
<proteinExistence type="predicted"/>
<feature type="region of interest" description="Disordered" evidence="1">
    <location>
        <begin position="106"/>
        <end position="136"/>
    </location>
</feature>
<feature type="compositionally biased region" description="Polar residues" evidence="1">
    <location>
        <begin position="285"/>
        <end position="310"/>
    </location>
</feature>
<accession>A0A0C9V8B2</accession>
<feature type="region of interest" description="Disordered" evidence="1">
    <location>
        <begin position="285"/>
        <end position="311"/>
    </location>
</feature>
<keyword evidence="3" id="KW-1185">Reference proteome</keyword>
<evidence type="ECO:0008006" key="4">
    <source>
        <dbReference type="Google" id="ProtNLM"/>
    </source>
</evidence>
<protein>
    <recommendedName>
        <fullName evidence="4">CCHC-type domain-containing protein</fullName>
    </recommendedName>
</protein>
<gene>
    <name evidence="2" type="ORF">HYDPIDRAFT_30991</name>
</gene>
<evidence type="ECO:0000256" key="1">
    <source>
        <dbReference type="SAM" id="MobiDB-lite"/>
    </source>
</evidence>
<name>A0A0C9V8B2_9AGAM</name>
<dbReference type="EMBL" id="KN839859">
    <property type="protein sequence ID" value="KIJ61924.1"/>
    <property type="molecule type" value="Genomic_DNA"/>
</dbReference>
<organism evidence="2 3">
    <name type="scientific">Hydnomerulius pinastri MD-312</name>
    <dbReference type="NCBI Taxonomy" id="994086"/>
    <lineage>
        <taxon>Eukaryota</taxon>
        <taxon>Fungi</taxon>
        <taxon>Dikarya</taxon>
        <taxon>Basidiomycota</taxon>
        <taxon>Agaricomycotina</taxon>
        <taxon>Agaricomycetes</taxon>
        <taxon>Agaricomycetidae</taxon>
        <taxon>Boletales</taxon>
        <taxon>Boletales incertae sedis</taxon>
        <taxon>Leucogyrophana</taxon>
    </lineage>
</organism>